<evidence type="ECO:0000313" key="2">
    <source>
        <dbReference type="Proteomes" id="UP000689195"/>
    </source>
</evidence>
<accession>A0A8S1VV69</accession>
<evidence type="ECO:0000313" key="1">
    <source>
        <dbReference type="EMBL" id="CAD8180731.1"/>
    </source>
</evidence>
<dbReference type="Proteomes" id="UP000689195">
    <property type="component" value="Unassembled WGS sequence"/>
</dbReference>
<dbReference type="EMBL" id="CAJJDO010000075">
    <property type="protein sequence ID" value="CAD8180731.1"/>
    <property type="molecule type" value="Genomic_DNA"/>
</dbReference>
<keyword evidence="2" id="KW-1185">Reference proteome</keyword>
<comment type="caution">
    <text evidence="1">The sequence shown here is derived from an EMBL/GenBank/DDBJ whole genome shotgun (WGS) entry which is preliminary data.</text>
</comment>
<protein>
    <submittedName>
        <fullName evidence="1">Uncharacterized protein</fullName>
    </submittedName>
</protein>
<reference evidence="1" key="1">
    <citation type="submission" date="2021-01" db="EMBL/GenBank/DDBJ databases">
        <authorList>
            <consortium name="Genoscope - CEA"/>
            <person name="William W."/>
        </authorList>
    </citation>
    <scope>NUCLEOTIDE SEQUENCE</scope>
</reference>
<gene>
    <name evidence="1" type="ORF">PPENT_87.1.T0750002</name>
</gene>
<dbReference type="AlphaFoldDB" id="A0A8S1VV69"/>
<name>A0A8S1VV69_9CILI</name>
<proteinExistence type="predicted"/>
<sequence length="55" mass="6585">MQVQNYEKTQSLVQINICVQKKNIFKNFRHLLIKMIESYLLVSIERNGKKMEQSV</sequence>
<organism evidence="1 2">
    <name type="scientific">Paramecium pentaurelia</name>
    <dbReference type="NCBI Taxonomy" id="43138"/>
    <lineage>
        <taxon>Eukaryota</taxon>
        <taxon>Sar</taxon>
        <taxon>Alveolata</taxon>
        <taxon>Ciliophora</taxon>
        <taxon>Intramacronucleata</taxon>
        <taxon>Oligohymenophorea</taxon>
        <taxon>Peniculida</taxon>
        <taxon>Parameciidae</taxon>
        <taxon>Paramecium</taxon>
    </lineage>
</organism>